<dbReference type="GO" id="GO:0006508">
    <property type="term" value="P:proteolysis"/>
    <property type="evidence" value="ECO:0007669"/>
    <property type="project" value="InterPro"/>
</dbReference>
<dbReference type="PANTHER" id="PTHR12147:SF26">
    <property type="entry name" value="PEPTIDASE M28 DOMAIN-CONTAINING PROTEIN"/>
    <property type="match status" value="1"/>
</dbReference>
<accession>A0A517Z8M4</accession>
<dbReference type="GO" id="GO:0004177">
    <property type="term" value="F:aminopeptidase activity"/>
    <property type="evidence" value="ECO:0007669"/>
    <property type="project" value="UniProtKB-KW"/>
</dbReference>
<dbReference type="InterPro" id="IPR041489">
    <property type="entry name" value="PDZ_6"/>
</dbReference>
<sequence precursor="true">MRLLFLFCLPFLMAGPVLAGSPTGDVASALESIAADELADHVNFLASDTLEGREAGTAGGKAASAYVADHFRRLGLEPAGDAGSYFQEFGEGYRNVLALLPGRDDDAATDGIVISAHYDHVGRGNRTNSYGPFGQIHNGADDNASGTAAILEIAEALASLDEAPRRPILLALWDAEEKGLLGSTHWVRHPTLPDLRPAFLINVDMIGRLRSNTLTVYGVRTATGLRYATSIANMREELELAFDWQQRRDSDHLPFFESDVPYLMFHTGLHDDYHRPSDDPDQINVEGLQSVARLMMTVALDMAERPEIPGFREQARRENEQLRQRHEQILKPQPRLGIRWNWKRSAGDPVLVTAVDPDSAAHRSGLQAGDRIVAIDGMDPTPIADLRPIVHAASRDAMIVVERGTPPERQTLEVQLPGKPLPFGLDWIEDNAEPDTVIVRYVVPGSTAARFGLQPNDRIHVGLALLSIRPEAVDASSERKDREAEQSLVIERDGRIRVLYRDDPQPD</sequence>
<organism evidence="3 4">
    <name type="scientific">Maioricimonas rarisocia</name>
    <dbReference type="NCBI Taxonomy" id="2528026"/>
    <lineage>
        <taxon>Bacteria</taxon>
        <taxon>Pseudomonadati</taxon>
        <taxon>Planctomycetota</taxon>
        <taxon>Planctomycetia</taxon>
        <taxon>Planctomycetales</taxon>
        <taxon>Planctomycetaceae</taxon>
        <taxon>Maioricimonas</taxon>
    </lineage>
</organism>
<dbReference type="EMBL" id="CP036275">
    <property type="protein sequence ID" value="QDU38837.1"/>
    <property type="molecule type" value="Genomic_DNA"/>
</dbReference>
<name>A0A517Z8M4_9PLAN</name>
<dbReference type="Pfam" id="PF17820">
    <property type="entry name" value="PDZ_6"/>
    <property type="match status" value="1"/>
</dbReference>
<dbReference type="SUPFAM" id="SSF50156">
    <property type="entry name" value="PDZ domain-like"/>
    <property type="match status" value="2"/>
</dbReference>
<reference evidence="3 4" key="1">
    <citation type="submission" date="2019-02" db="EMBL/GenBank/DDBJ databases">
        <title>Deep-cultivation of Planctomycetes and their phenomic and genomic characterization uncovers novel biology.</title>
        <authorList>
            <person name="Wiegand S."/>
            <person name="Jogler M."/>
            <person name="Boedeker C."/>
            <person name="Pinto D."/>
            <person name="Vollmers J."/>
            <person name="Rivas-Marin E."/>
            <person name="Kohn T."/>
            <person name="Peeters S.H."/>
            <person name="Heuer A."/>
            <person name="Rast P."/>
            <person name="Oberbeckmann S."/>
            <person name="Bunk B."/>
            <person name="Jeske O."/>
            <person name="Meyerdierks A."/>
            <person name="Storesund J.E."/>
            <person name="Kallscheuer N."/>
            <person name="Luecker S."/>
            <person name="Lage O.M."/>
            <person name="Pohl T."/>
            <person name="Merkel B.J."/>
            <person name="Hornburger P."/>
            <person name="Mueller R.-W."/>
            <person name="Bruemmer F."/>
            <person name="Labrenz M."/>
            <person name="Spormann A.M."/>
            <person name="Op den Camp H."/>
            <person name="Overmann J."/>
            <person name="Amann R."/>
            <person name="Jetten M.S.M."/>
            <person name="Mascher T."/>
            <person name="Medema M.H."/>
            <person name="Devos D.P."/>
            <person name="Kaster A.-K."/>
            <person name="Ovreas L."/>
            <person name="Rohde M."/>
            <person name="Galperin M.Y."/>
            <person name="Jogler C."/>
        </authorList>
    </citation>
    <scope>NUCLEOTIDE SEQUENCE [LARGE SCALE GENOMIC DNA]</scope>
    <source>
        <strain evidence="3 4">Mal4</strain>
    </source>
</reference>
<feature type="domain" description="PDZ" evidence="2">
    <location>
        <begin position="336"/>
        <end position="405"/>
    </location>
</feature>
<dbReference type="RefSeq" id="WP_197443507.1">
    <property type="nucleotide sequence ID" value="NZ_CP036275.1"/>
</dbReference>
<keyword evidence="4" id="KW-1185">Reference proteome</keyword>
<evidence type="ECO:0000313" key="3">
    <source>
        <dbReference type="EMBL" id="QDU38837.1"/>
    </source>
</evidence>
<dbReference type="InterPro" id="IPR036034">
    <property type="entry name" value="PDZ_sf"/>
</dbReference>
<dbReference type="Gene3D" id="3.40.630.10">
    <property type="entry name" value="Zn peptidases"/>
    <property type="match status" value="1"/>
</dbReference>
<dbReference type="InterPro" id="IPR045175">
    <property type="entry name" value="M28_fam"/>
</dbReference>
<dbReference type="KEGG" id="mri:Mal4_31670"/>
<feature type="chain" id="PRO_5021755996" evidence="1">
    <location>
        <begin position="20"/>
        <end position="507"/>
    </location>
</feature>
<feature type="signal peptide" evidence="1">
    <location>
        <begin position="1"/>
        <end position="19"/>
    </location>
</feature>
<dbReference type="SUPFAM" id="SSF53187">
    <property type="entry name" value="Zn-dependent exopeptidases"/>
    <property type="match status" value="1"/>
</dbReference>
<dbReference type="PANTHER" id="PTHR12147">
    <property type="entry name" value="METALLOPEPTIDASE M28 FAMILY MEMBER"/>
    <property type="match status" value="1"/>
</dbReference>
<keyword evidence="3" id="KW-0645">Protease</keyword>
<dbReference type="SMART" id="SM00228">
    <property type="entry name" value="PDZ"/>
    <property type="match status" value="2"/>
</dbReference>
<dbReference type="InterPro" id="IPR001478">
    <property type="entry name" value="PDZ"/>
</dbReference>
<dbReference type="EC" id="3.4.11.6" evidence="3"/>
<dbReference type="AlphaFoldDB" id="A0A517Z8M4"/>
<keyword evidence="3" id="KW-0378">Hydrolase</keyword>
<dbReference type="Pfam" id="PF04389">
    <property type="entry name" value="Peptidase_M28"/>
    <property type="match status" value="1"/>
</dbReference>
<dbReference type="InterPro" id="IPR007484">
    <property type="entry name" value="Peptidase_M28"/>
</dbReference>
<dbReference type="GO" id="GO:0008235">
    <property type="term" value="F:metalloexopeptidase activity"/>
    <property type="evidence" value="ECO:0007669"/>
    <property type="project" value="InterPro"/>
</dbReference>
<dbReference type="Gene3D" id="2.30.42.10">
    <property type="match status" value="1"/>
</dbReference>
<evidence type="ECO:0000313" key="4">
    <source>
        <dbReference type="Proteomes" id="UP000320496"/>
    </source>
</evidence>
<evidence type="ECO:0000256" key="1">
    <source>
        <dbReference type="SAM" id="SignalP"/>
    </source>
</evidence>
<protein>
    <submittedName>
        <fullName evidence="3">Aminopeptidase YwaD</fullName>
        <ecNumber evidence="3">3.4.11.6</ecNumber>
    </submittedName>
</protein>
<evidence type="ECO:0000259" key="2">
    <source>
        <dbReference type="PROSITE" id="PS50106"/>
    </source>
</evidence>
<keyword evidence="1" id="KW-0732">Signal</keyword>
<gene>
    <name evidence="3" type="primary">ywaD_2</name>
    <name evidence="3" type="ORF">Mal4_31670</name>
</gene>
<keyword evidence="3" id="KW-0031">Aminopeptidase</keyword>
<dbReference type="Proteomes" id="UP000320496">
    <property type="component" value="Chromosome"/>
</dbReference>
<dbReference type="PROSITE" id="PS50106">
    <property type="entry name" value="PDZ"/>
    <property type="match status" value="1"/>
</dbReference>
<proteinExistence type="predicted"/>